<dbReference type="AlphaFoldDB" id="A0A835CI85"/>
<keyword evidence="1" id="KW-0812">Transmembrane</keyword>
<feature type="transmembrane region" description="Helical" evidence="1">
    <location>
        <begin position="60"/>
        <end position="80"/>
    </location>
</feature>
<feature type="transmembrane region" description="Helical" evidence="1">
    <location>
        <begin position="31"/>
        <end position="48"/>
    </location>
</feature>
<feature type="transmembrane region" description="Helical" evidence="1">
    <location>
        <begin position="228"/>
        <end position="251"/>
    </location>
</feature>
<evidence type="ECO:0000313" key="2">
    <source>
        <dbReference type="EMBL" id="KAF7843284.1"/>
    </source>
</evidence>
<keyword evidence="1" id="KW-0472">Membrane</keyword>
<evidence type="ECO:0000256" key="1">
    <source>
        <dbReference type="SAM" id="Phobius"/>
    </source>
</evidence>
<protein>
    <submittedName>
        <fullName evidence="2">Uncharacterized protein</fullName>
    </submittedName>
</protein>
<dbReference type="EMBL" id="JAAIUW010000001">
    <property type="protein sequence ID" value="KAF7843284.1"/>
    <property type="molecule type" value="Genomic_DNA"/>
</dbReference>
<keyword evidence="1" id="KW-1133">Transmembrane helix</keyword>
<feature type="transmembrane region" description="Helical" evidence="1">
    <location>
        <begin position="204"/>
        <end position="222"/>
    </location>
</feature>
<dbReference type="OrthoDB" id="721868at2759"/>
<keyword evidence="3" id="KW-1185">Reference proteome</keyword>
<organism evidence="2 3">
    <name type="scientific">Senna tora</name>
    <dbReference type="NCBI Taxonomy" id="362788"/>
    <lineage>
        <taxon>Eukaryota</taxon>
        <taxon>Viridiplantae</taxon>
        <taxon>Streptophyta</taxon>
        <taxon>Embryophyta</taxon>
        <taxon>Tracheophyta</taxon>
        <taxon>Spermatophyta</taxon>
        <taxon>Magnoliopsida</taxon>
        <taxon>eudicotyledons</taxon>
        <taxon>Gunneridae</taxon>
        <taxon>Pentapetalae</taxon>
        <taxon>rosids</taxon>
        <taxon>fabids</taxon>
        <taxon>Fabales</taxon>
        <taxon>Fabaceae</taxon>
        <taxon>Caesalpinioideae</taxon>
        <taxon>Cassia clade</taxon>
        <taxon>Senna</taxon>
    </lineage>
</organism>
<dbReference type="Proteomes" id="UP000634136">
    <property type="component" value="Unassembled WGS sequence"/>
</dbReference>
<gene>
    <name evidence="2" type="ORF">G2W53_000189</name>
</gene>
<proteinExistence type="predicted"/>
<name>A0A835CI85_9FABA</name>
<evidence type="ECO:0000313" key="3">
    <source>
        <dbReference type="Proteomes" id="UP000634136"/>
    </source>
</evidence>
<accession>A0A835CI85</accession>
<reference evidence="2" key="1">
    <citation type="submission" date="2020-09" db="EMBL/GenBank/DDBJ databases">
        <title>Genome-Enabled Discovery of Anthraquinone Biosynthesis in Senna tora.</title>
        <authorList>
            <person name="Kang S.-H."/>
            <person name="Pandey R.P."/>
            <person name="Lee C.-M."/>
            <person name="Sim J.-S."/>
            <person name="Jeong J.-T."/>
            <person name="Choi B.-S."/>
            <person name="Jung M."/>
            <person name="Ginzburg D."/>
            <person name="Zhao K."/>
            <person name="Won S.Y."/>
            <person name="Oh T.-J."/>
            <person name="Yu Y."/>
            <person name="Kim N.-H."/>
            <person name="Lee O.R."/>
            <person name="Lee T.-H."/>
            <person name="Bashyal P."/>
            <person name="Kim T.-S."/>
            <person name="Lee W.-H."/>
            <person name="Kawkins C."/>
            <person name="Kim C.-K."/>
            <person name="Kim J.S."/>
            <person name="Ahn B.O."/>
            <person name="Rhee S.Y."/>
            <person name="Sohng J.K."/>
        </authorList>
    </citation>
    <scope>NUCLEOTIDE SEQUENCE</scope>
    <source>
        <tissue evidence="2">Leaf</tissue>
    </source>
</reference>
<sequence length="261" mass="29290">MVDFCLTLDKKEILKLSSSRGTMGGFLTRSFLIRSCAFAISSLLALSSPPSLLGNLIDDFPFPTIFLIVFSLSSSLKGVIPYNSSYSNTPYAHQSTALPWPSPRITSGAKYSWVPTNDVDLTLIGSADNSTERSKSESMTWPSSWMRTFSGFSRSGKTKIRLVLLKFEQVTTMAVIDEQTGVLISIEIGIKRWKKRMVKHTQHLFLHLSSLHLIFHFQILSINNLQGIQFIIMIIIIIIITFAPTTFFDLAQEYRPNVSTP</sequence>
<comment type="caution">
    <text evidence="2">The sequence shown here is derived from an EMBL/GenBank/DDBJ whole genome shotgun (WGS) entry which is preliminary data.</text>
</comment>